<dbReference type="EMBL" id="JAEHTE010000001">
    <property type="protein sequence ID" value="MBI6882628.1"/>
    <property type="molecule type" value="Genomic_DNA"/>
</dbReference>
<evidence type="ECO:0000256" key="2">
    <source>
        <dbReference type="ARBA" id="ARBA00011044"/>
    </source>
</evidence>
<keyword evidence="3" id="KW-0815">Transposition</keyword>
<gene>
    <name evidence="11" type="ORF">JEU22_01775</name>
</gene>
<dbReference type="InterPro" id="IPR021027">
    <property type="entry name" value="Transposase_put_HTH"/>
</dbReference>
<dbReference type="Pfam" id="PF01385">
    <property type="entry name" value="OrfB_IS605"/>
    <property type="match status" value="1"/>
</dbReference>
<keyword evidence="7" id="KW-0233">DNA recombination</keyword>
<evidence type="ECO:0000256" key="6">
    <source>
        <dbReference type="ARBA" id="ARBA00023125"/>
    </source>
</evidence>
<name>A0A8I1EC89_PSEPU</name>
<evidence type="ECO:0000256" key="3">
    <source>
        <dbReference type="ARBA" id="ARBA00022578"/>
    </source>
</evidence>
<dbReference type="InterPro" id="IPR010095">
    <property type="entry name" value="Cas12f1-like_TNB"/>
</dbReference>
<feature type="domain" description="Probable transposase IS891/IS1136/IS1341" evidence="8">
    <location>
        <begin position="165"/>
        <end position="282"/>
    </location>
</feature>
<keyword evidence="5" id="KW-0862">Zinc</keyword>
<evidence type="ECO:0000313" key="12">
    <source>
        <dbReference type="Proteomes" id="UP000637061"/>
    </source>
</evidence>
<feature type="domain" description="Transposase putative helix-turn-helix" evidence="10">
    <location>
        <begin position="1"/>
        <end position="48"/>
    </location>
</feature>
<dbReference type="Pfam" id="PF12323">
    <property type="entry name" value="HTH_OrfB_IS605"/>
    <property type="match status" value="1"/>
</dbReference>
<keyword evidence="4" id="KW-0479">Metal-binding</keyword>
<keyword evidence="6" id="KW-0238">DNA-binding</keyword>
<dbReference type="GO" id="GO:0046872">
    <property type="term" value="F:metal ion binding"/>
    <property type="evidence" value="ECO:0007669"/>
    <property type="project" value="UniProtKB-KW"/>
</dbReference>
<evidence type="ECO:0000256" key="7">
    <source>
        <dbReference type="ARBA" id="ARBA00023172"/>
    </source>
</evidence>
<sequence>MKRLQAYKFRLEPTFEQRILLRKFAGCVRVVWNKGLALQQARFEAGEKKLGYAGLCKELTAWRNDPETPWLAEASVDVEQQILRDLETAYKRFFDKLSDFPQFKKKGARDSFRFPQPKTIKLDQAGERILLPKLGWLRFRKSRKVLGLVRNVTISLKAGHWYVSIQTERKVAEPCHPAATVAGIDMGIVRFATLWDGQKETVIEPLSSFKRHEVRLAKAQRQMSRKVKFSNNWKRAKARVQRIHSQIANARNDFLHKTSHVISKNHAMIVVEDLQVKNMSRSASGNLAEPGRNVRAKSALNKSILDQGWGEFGRQLDYKSAWKGGWLVAVPPTNTSRECPVCGHICAENRKSQSVFLCVACGHTENADLVASKNIRGRGLNSPKARTIGRIACEVSGVLVPPAAGTHRSEQPSFID</sequence>
<reference evidence="11" key="1">
    <citation type="submission" date="2020-12" db="EMBL/GenBank/DDBJ databases">
        <title>Enhanced detection system for hospital associated transmission using whole genome sequencing surveillance.</title>
        <authorList>
            <person name="Harrison L.H."/>
            <person name="Van Tyne D."/>
            <person name="Marsh J.W."/>
            <person name="Griffith M.P."/>
            <person name="Snyder D.J."/>
            <person name="Cooper V.S."/>
            <person name="Mustapha M."/>
        </authorList>
    </citation>
    <scope>NUCLEOTIDE SEQUENCE</scope>
    <source>
        <strain evidence="11">PSB00042</strain>
    </source>
</reference>
<dbReference type="NCBIfam" id="TIGR01766">
    <property type="entry name" value="IS200/IS605 family accessory protein TnpB-like domain"/>
    <property type="match status" value="1"/>
</dbReference>
<evidence type="ECO:0000259" key="8">
    <source>
        <dbReference type="Pfam" id="PF01385"/>
    </source>
</evidence>
<protein>
    <submittedName>
        <fullName evidence="11">Transposase</fullName>
    </submittedName>
</protein>
<evidence type="ECO:0000256" key="5">
    <source>
        <dbReference type="ARBA" id="ARBA00022833"/>
    </source>
</evidence>
<dbReference type="GO" id="GO:0006310">
    <property type="term" value="P:DNA recombination"/>
    <property type="evidence" value="ECO:0007669"/>
    <property type="project" value="UniProtKB-KW"/>
</dbReference>
<proteinExistence type="inferred from homology"/>
<evidence type="ECO:0000313" key="11">
    <source>
        <dbReference type="EMBL" id="MBI6882628.1"/>
    </source>
</evidence>
<dbReference type="Proteomes" id="UP000637061">
    <property type="component" value="Unassembled WGS sequence"/>
</dbReference>
<evidence type="ECO:0000256" key="1">
    <source>
        <dbReference type="ARBA" id="ARBA00008761"/>
    </source>
</evidence>
<dbReference type="GO" id="GO:0032196">
    <property type="term" value="P:transposition"/>
    <property type="evidence" value="ECO:0007669"/>
    <property type="project" value="UniProtKB-KW"/>
</dbReference>
<comment type="caution">
    <text evidence="11">The sequence shown here is derived from an EMBL/GenBank/DDBJ whole genome shotgun (WGS) entry which is preliminary data.</text>
</comment>
<dbReference type="AlphaFoldDB" id="A0A8I1EC89"/>
<accession>A0A8I1EC89</accession>
<comment type="similarity">
    <text evidence="1">In the C-terminal section; belongs to the transposase 35 family.</text>
</comment>
<dbReference type="RefSeq" id="WP_198746410.1">
    <property type="nucleotide sequence ID" value="NZ_JAEHTE010000001.1"/>
</dbReference>
<dbReference type="PANTHER" id="PTHR30405:SF25">
    <property type="entry name" value="RNA-GUIDED DNA ENDONUCLEASE INSQ-RELATED"/>
    <property type="match status" value="1"/>
</dbReference>
<feature type="domain" description="Cas12f1-like TNB" evidence="9">
    <location>
        <begin position="309"/>
        <end position="375"/>
    </location>
</feature>
<dbReference type="GO" id="GO:0003677">
    <property type="term" value="F:DNA binding"/>
    <property type="evidence" value="ECO:0007669"/>
    <property type="project" value="UniProtKB-KW"/>
</dbReference>
<organism evidence="11 12">
    <name type="scientific">Pseudomonas putida</name>
    <name type="common">Arthrobacter siderocapsulatus</name>
    <dbReference type="NCBI Taxonomy" id="303"/>
    <lineage>
        <taxon>Bacteria</taxon>
        <taxon>Pseudomonadati</taxon>
        <taxon>Pseudomonadota</taxon>
        <taxon>Gammaproteobacteria</taxon>
        <taxon>Pseudomonadales</taxon>
        <taxon>Pseudomonadaceae</taxon>
        <taxon>Pseudomonas</taxon>
    </lineage>
</organism>
<evidence type="ECO:0000259" key="10">
    <source>
        <dbReference type="Pfam" id="PF12323"/>
    </source>
</evidence>
<dbReference type="NCBIfam" id="NF040570">
    <property type="entry name" value="guided_TnpB"/>
    <property type="match status" value="1"/>
</dbReference>
<dbReference type="PANTHER" id="PTHR30405">
    <property type="entry name" value="TRANSPOSASE"/>
    <property type="match status" value="1"/>
</dbReference>
<dbReference type="Pfam" id="PF07282">
    <property type="entry name" value="Cas12f1-like_TNB"/>
    <property type="match status" value="1"/>
</dbReference>
<dbReference type="InterPro" id="IPR001959">
    <property type="entry name" value="Transposase"/>
</dbReference>
<comment type="similarity">
    <text evidence="2">In the N-terminal section; belongs to the transposase 2 family.</text>
</comment>
<dbReference type="InterPro" id="IPR051399">
    <property type="entry name" value="RNA-guided_DNA_endo/Transpos"/>
</dbReference>
<evidence type="ECO:0000256" key="4">
    <source>
        <dbReference type="ARBA" id="ARBA00022723"/>
    </source>
</evidence>
<evidence type="ECO:0000259" key="9">
    <source>
        <dbReference type="Pfam" id="PF07282"/>
    </source>
</evidence>